<protein>
    <submittedName>
        <fullName evidence="6">Exopolyphosphatase</fullName>
    </submittedName>
</protein>
<sequence>MSRSLLQFLKEVHQLHFRFLSGALKPAHAPIYVVGNPSADLDSIISAIVYSYFAHLRTPAHSPRSHIPLLNLPTVPSGPELYRLRPEFVKALWLCTNNPHIAESEKWEETPESAGRILQEHILTVNDFAAHLRSYGYGKGDNETKLCADITMVDWNAMPIRIQRGEGCLTGLEDVTFSVVGCIDHHVDEEFAPPLEAGSPYIIQPAGSCASLVVDWLKSTGIWQKQNDGNEYQTKAAVETQLASLALTPILVDTANLTAESKVTETDRDAVTFLSPIINKNQGDQTQGIQNELYSQINETKKNSLDLLTIPEILDRDFKSWTETSPSGEKLHIGFCSVVKSIPWIVRKADHGQSLLDSLTSFSRERELDIVVIMTAFSSKEDKFCRELLVYALRGGKAVDVVDSFVTDASEQLGLQGWVSLGEDVEQFDEQQIRSTFSGDKGDRRRLWVQTDVSKSRKQVAPLLRGAVGQA</sequence>
<evidence type="ECO:0000256" key="2">
    <source>
        <dbReference type="ARBA" id="ARBA00022723"/>
    </source>
</evidence>
<dbReference type="GO" id="GO:0005737">
    <property type="term" value="C:cytoplasm"/>
    <property type="evidence" value="ECO:0007669"/>
    <property type="project" value="InterPro"/>
</dbReference>
<feature type="domain" description="DHHA2" evidence="5">
    <location>
        <begin position="294"/>
        <end position="468"/>
    </location>
</feature>
<dbReference type="STRING" id="2070753.A0A3A2ZSN4"/>
<dbReference type="Gene3D" id="3.90.1640.10">
    <property type="entry name" value="inorganic pyrophosphatase (n-terminal core)"/>
    <property type="match status" value="1"/>
</dbReference>
<evidence type="ECO:0000256" key="4">
    <source>
        <dbReference type="ARBA" id="ARBA00023211"/>
    </source>
</evidence>
<keyword evidence="4" id="KW-0464">Manganese</keyword>
<dbReference type="Proteomes" id="UP000266188">
    <property type="component" value="Unassembled WGS sequence"/>
</dbReference>
<name>A0A3A2ZSN4_9EURO</name>
<accession>A0A3A2ZSN4</accession>
<evidence type="ECO:0000256" key="3">
    <source>
        <dbReference type="ARBA" id="ARBA00022801"/>
    </source>
</evidence>
<dbReference type="Gene3D" id="3.10.310.20">
    <property type="entry name" value="DHHA2 domain"/>
    <property type="match status" value="1"/>
</dbReference>
<dbReference type="SUPFAM" id="SSF64182">
    <property type="entry name" value="DHH phosphoesterases"/>
    <property type="match status" value="1"/>
</dbReference>
<dbReference type="Pfam" id="PF01368">
    <property type="entry name" value="DHH"/>
    <property type="match status" value="1"/>
</dbReference>
<dbReference type="InterPro" id="IPR001667">
    <property type="entry name" value="DDH_dom"/>
</dbReference>
<evidence type="ECO:0000313" key="6">
    <source>
        <dbReference type="EMBL" id="RJE20985.1"/>
    </source>
</evidence>
<dbReference type="InterPro" id="IPR038222">
    <property type="entry name" value="DHHA2_dom_sf"/>
</dbReference>
<dbReference type="GO" id="GO:0004309">
    <property type="term" value="F:exopolyphosphatase activity"/>
    <property type="evidence" value="ECO:0007669"/>
    <property type="project" value="TreeGrafter"/>
</dbReference>
<keyword evidence="3" id="KW-0378">Hydrolase</keyword>
<evidence type="ECO:0000256" key="1">
    <source>
        <dbReference type="ARBA" id="ARBA00001936"/>
    </source>
</evidence>
<dbReference type="Pfam" id="PF02833">
    <property type="entry name" value="DHHA2"/>
    <property type="match status" value="1"/>
</dbReference>
<dbReference type="PANTHER" id="PTHR12112:SF39">
    <property type="entry name" value="EG:152A3.5 PROTEIN (FBGN0003116_PN PROTEIN)"/>
    <property type="match status" value="1"/>
</dbReference>
<dbReference type="SMART" id="SM01131">
    <property type="entry name" value="DHHA2"/>
    <property type="match status" value="1"/>
</dbReference>
<evidence type="ECO:0000313" key="7">
    <source>
        <dbReference type="Proteomes" id="UP000266188"/>
    </source>
</evidence>
<dbReference type="AlphaFoldDB" id="A0A3A2ZSN4"/>
<dbReference type="PANTHER" id="PTHR12112">
    <property type="entry name" value="BNIP - RELATED"/>
    <property type="match status" value="1"/>
</dbReference>
<evidence type="ECO:0000259" key="5">
    <source>
        <dbReference type="SMART" id="SM01131"/>
    </source>
</evidence>
<comment type="caution">
    <text evidence="6">The sequence shown here is derived from an EMBL/GenBank/DDBJ whole genome shotgun (WGS) entry which is preliminary data.</text>
</comment>
<dbReference type="InterPro" id="IPR004097">
    <property type="entry name" value="DHHA2"/>
</dbReference>
<dbReference type="EMBL" id="MVGC01000261">
    <property type="protein sequence ID" value="RJE20985.1"/>
    <property type="molecule type" value="Genomic_DNA"/>
</dbReference>
<keyword evidence="7" id="KW-1185">Reference proteome</keyword>
<reference evidence="7" key="1">
    <citation type="submission" date="2017-02" db="EMBL/GenBank/DDBJ databases">
        <authorList>
            <person name="Tafer H."/>
            <person name="Lopandic K."/>
        </authorList>
    </citation>
    <scope>NUCLEOTIDE SEQUENCE [LARGE SCALE GENOMIC DNA]</scope>
    <source>
        <strain evidence="7">CBS 366.77</strain>
    </source>
</reference>
<dbReference type="GO" id="GO:0046872">
    <property type="term" value="F:metal ion binding"/>
    <property type="evidence" value="ECO:0007669"/>
    <property type="project" value="UniProtKB-KW"/>
</dbReference>
<organism evidence="6 7">
    <name type="scientific">Aspergillus sclerotialis</name>
    <dbReference type="NCBI Taxonomy" id="2070753"/>
    <lineage>
        <taxon>Eukaryota</taxon>
        <taxon>Fungi</taxon>
        <taxon>Dikarya</taxon>
        <taxon>Ascomycota</taxon>
        <taxon>Pezizomycotina</taxon>
        <taxon>Eurotiomycetes</taxon>
        <taxon>Eurotiomycetidae</taxon>
        <taxon>Eurotiales</taxon>
        <taxon>Aspergillaceae</taxon>
        <taxon>Aspergillus</taxon>
        <taxon>Aspergillus subgen. Polypaecilum</taxon>
    </lineage>
</organism>
<gene>
    <name evidence="6" type="ORF">PHISCL_06675</name>
</gene>
<proteinExistence type="predicted"/>
<dbReference type="OrthoDB" id="374045at2759"/>
<keyword evidence="2" id="KW-0479">Metal-binding</keyword>
<comment type="cofactor">
    <cofactor evidence="1">
        <name>Mn(2+)</name>
        <dbReference type="ChEBI" id="CHEBI:29035"/>
    </cofactor>
</comment>
<dbReference type="InterPro" id="IPR038763">
    <property type="entry name" value="DHH_sf"/>
</dbReference>